<evidence type="ECO:0000313" key="18">
    <source>
        <dbReference type="EMBL" id="MBC8434383.1"/>
    </source>
</evidence>
<sequence>MKITDNALKILKKRYLAPGETWEDLCDRVAHKVAGDEASEKARTAWKKHYKKLMLNLDFLPNSPTLRNFGRNQGCGSACFVLPLEDSRKSIFKTLADAVDVQAYGGGTGMSFSRLRPKGDRVNSTGGKASGPVSFMKIFDITIGDVIQQGGTRSGANMGVLRIDHPDIEEFINAKKQEGKLKNFNLSVGITDAFMNAVEKNQHYDLVFNDEVYKTLAARDVWDTIVAGAWRNGEPGIVFLDTINRNHPLKPLGAIEATNPCGEQPLLPYSSCNLGAINLAQMIKGPWVTGQAEIDWEKLRKTIQLAVRFLDSVISVNNYPIPEIEAMTRKTRQIGLGIMGFADMCIKLHLRYGSIESIKLAKDIMSFIYQTADATSIELGQEKGAAPVYEEYDFANSKRRNSTLTTVAPTGTLSLIANCSSGCEPNFAFNYTKECLEGEKLDMMPAVVQEWHAKNEDKTLPEYFVTMQDVSIEQHVMVQASLQTSGVDSGVSKTINAPYTTDKKEVSGAFFQAWKTGCKGITFYRDGSRDRQALYTDVGETEGKTEDTLRRGELKHRPRATTGPSLKMKTACGKLYVDPHFDGDSVVEVFIRTVGGGCAANTKALGVLISYCLRAGISLEKIIRSMKSIHCPACTKAISAGKDVEVNSCAAGMGKGLEIAMQNADMWREVARRIEDADIYFNGSMNSETKNTSCPDCGAMIRRAEGCMVCANAECGWTRC</sequence>
<name>A0A8J6NX37_9BACT</name>
<evidence type="ECO:0000256" key="8">
    <source>
        <dbReference type="ARBA" id="ARBA00023002"/>
    </source>
</evidence>
<organism evidence="18 19">
    <name type="scientific">Candidatus Desulfatibia vada</name>
    <dbReference type="NCBI Taxonomy" id="2841696"/>
    <lineage>
        <taxon>Bacteria</taxon>
        <taxon>Pseudomonadati</taxon>
        <taxon>Thermodesulfobacteriota</taxon>
        <taxon>Desulfobacteria</taxon>
        <taxon>Desulfobacterales</taxon>
        <taxon>Desulfobacterales incertae sedis</taxon>
        <taxon>Candidatus Desulfatibia</taxon>
    </lineage>
</organism>
<dbReference type="Proteomes" id="UP000605201">
    <property type="component" value="Unassembled WGS sequence"/>
</dbReference>
<dbReference type="PRINTS" id="PR01183">
    <property type="entry name" value="RIBORDTASEM1"/>
</dbReference>
<accession>A0A8J6NX37</accession>
<dbReference type="Pfam" id="PF02867">
    <property type="entry name" value="Ribonuc_red_lgC"/>
    <property type="match status" value="2"/>
</dbReference>
<dbReference type="EC" id="1.17.4.1" evidence="3 14"/>
<evidence type="ECO:0000256" key="3">
    <source>
        <dbReference type="ARBA" id="ARBA00012274"/>
    </source>
</evidence>
<evidence type="ECO:0000313" key="19">
    <source>
        <dbReference type="Proteomes" id="UP000605201"/>
    </source>
</evidence>
<dbReference type="CDD" id="cd02888">
    <property type="entry name" value="RNR_II_dimer"/>
    <property type="match status" value="1"/>
</dbReference>
<comment type="catalytic activity">
    <reaction evidence="13 14">
        <text>a 2'-deoxyribonucleoside 5'-diphosphate + [thioredoxin]-disulfide + H2O = a ribonucleoside 5'-diphosphate + [thioredoxin]-dithiol</text>
        <dbReference type="Rhea" id="RHEA:23252"/>
        <dbReference type="Rhea" id="RHEA-COMP:10698"/>
        <dbReference type="Rhea" id="RHEA-COMP:10700"/>
        <dbReference type="ChEBI" id="CHEBI:15377"/>
        <dbReference type="ChEBI" id="CHEBI:29950"/>
        <dbReference type="ChEBI" id="CHEBI:50058"/>
        <dbReference type="ChEBI" id="CHEBI:57930"/>
        <dbReference type="ChEBI" id="CHEBI:73316"/>
        <dbReference type="EC" id="1.17.4.1"/>
    </reaction>
</comment>
<comment type="function">
    <text evidence="12 14">Catalyzes the reduction of ribonucleotides to deoxyribonucleotides. May function to provide a pool of deoxyribonucleotide precursors for DNA repair during oxygen limitation and/or for immediate growth after restoration of oxygen.</text>
</comment>
<reference evidence="18 19" key="1">
    <citation type="submission" date="2020-08" db="EMBL/GenBank/DDBJ databases">
        <title>Bridging the membrane lipid divide: bacteria of the FCB group superphylum have the potential to synthesize archaeal ether lipids.</title>
        <authorList>
            <person name="Villanueva L."/>
            <person name="Von Meijenfeldt F.A.B."/>
            <person name="Westbye A.B."/>
            <person name="Yadav S."/>
            <person name="Hopmans E.C."/>
            <person name="Dutilh B.E."/>
            <person name="Sinninghe Damste J.S."/>
        </authorList>
    </citation>
    <scope>NUCLEOTIDE SEQUENCE [LARGE SCALE GENOMIC DNA]</scope>
    <source>
        <strain evidence="18">NIOZ-UU17</strain>
    </source>
</reference>
<proteinExistence type="inferred from homology"/>
<dbReference type="InterPro" id="IPR000788">
    <property type="entry name" value="RNR_lg_C"/>
</dbReference>
<evidence type="ECO:0000256" key="4">
    <source>
        <dbReference type="ARBA" id="ARBA00014409"/>
    </source>
</evidence>
<evidence type="ECO:0000256" key="1">
    <source>
        <dbReference type="ARBA" id="ARBA00001922"/>
    </source>
</evidence>
<evidence type="ECO:0000256" key="10">
    <source>
        <dbReference type="ARBA" id="ARBA00023157"/>
    </source>
</evidence>
<dbReference type="PANTHER" id="PTHR43371">
    <property type="entry name" value="VITAMIN B12-DEPENDENT RIBONUCLEOTIDE REDUCTASE"/>
    <property type="match status" value="1"/>
</dbReference>
<keyword evidence="5 14" id="KW-0846">Cobalamin</keyword>
<evidence type="ECO:0000256" key="6">
    <source>
        <dbReference type="ARBA" id="ARBA00022634"/>
    </source>
</evidence>
<evidence type="ECO:0000256" key="5">
    <source>
        <dbReference type="ARBA" id="ARBA00022628"/>
    </source>
</evidence>
<evidence type="ECO:0000256" key="9">
    <source>
        <dbReference type="ARBA" id="ARBA00023116"/>
    </source>
</evidence>
<evidence type="ECO:0000259" key="17">
    <source>
        <dbReference type="Pfam" id="PF12637"/>
    </source>
</evidence>
<protein>
    <recommendedName>
        <fullName evidence="4 14">Vitamin B12-dependent ribonucleotide reductase</fullName>
        <ecNumber evidence="3 14">1.17.4.1</ecNumber>
    </recommendedName>
</protein>
<dbReference type="InterPro" id="IPR013344">
    <property type="entry name" value="RNR_NrdJ/NrdZ"/>
</dbReference>
<keyword evidence="11 14" id="KW-0170">Cobalt</keyword>
<evidence type="ECO:0000256" key="12">
    <source>
        <dbReference type="ARBA" id="ARBA00025437"/>
    </source>
</evidence>
<evidence type="ECO:0000256" key="11">
    <source>
        <dbReference type="ARBA" id="ARBA00023285"/>
    </source>
</evidence>
<dbReference type="Pfam" id="PF00317">
    <property type="entry name" value="Ribonuc_red_lgN"/>
    <property type="match status" value="1"/>
</dbReference>
<evidence type="ECO:0000256" key="14">
    <source>
        <dbReference type="RuleBase" id="RU364064"/>
    </source>
</evidence>
<evidence type="ECO:0000259" key="15">
    <source>
        <dbReference type="Pfam" id="PF00317"/>
    </source>
</evidence>
<comment type="similarity">
    <text evidence="2 14">Belongs to the ribonucleoside diphosphate reductase class-2 family.</text>
</comment>
<comment type="caution">
    <text evidence="18">The sequence shown here is derived from an EMBL/GenBank/DDBJ whole genome shotgun (WGS) entry which is preliminary data.</text>
</comment>
<evidence type="ECO:0000256" key="2">
    <source>
        <dbReference type="ARBA" id="ARBA00007405"/>
    </source>
</evidence>
<dbReference type="GO" id="GO:0005524">
    <property type="term" value="F:ATP binding"/>
    <property type="evidence" value="ECO:0007669"/>
    <property type="project" value="InterPro"/>
</dbReference>
<gene>
    <name evidence="18" type="ORF">H8D96_20945</name>
</gene>
<keyword evidence="7 14" id="KW-0547">Nucleotide-binding</keyword>
<dbReference type="GO" id="GO:0031419">
    <property type="term" value="F:cobalamin binding"/>
    <property type="evidence" value="ECO:0007669"/>
    <property type="project" value="UniProtKB-KW"/>
</dbReference>
<dbReference type="NCBIfam" id="TIGR02504">
    <property type="entry name" value="NrdJ_Z"/>
    <property type="match status" value="1"/>
</dbReference>
<dbReference type="InterPro" id="IPR013509">
    <property type="entry name" value="RNR_lsu_N"/>
</dbReference>
<feature type="domain" description="Ribonucleotide reductase large subunit N-terminal" evidence="15">
    <location>
        <begin position="2"/>
        <end position="74"/>
    </location>
</feature>
<keyword evidence="10" id="KW-1015">Disulfide bond</keyword>
<dbReference type="AlphaFoldDB" id="A0A8J6NX37"/>
<dbReference type="EMBL" id="JACNIG010000428">
    <property type="protein sequence ID" value="MBC8434383.1"/>
    <property type="molecule type" value="Genomic_DNA"/>
</dbReference>
<keyword evidence="8 14" id="KW-0560">Oxidoreductase</keyword>
<evidence type="ECO:0000259" key="16">
    <source>
        <dbReference type="Pfam" id="PF02867"/>
    </source>
</evidence>
<keyword evidence="6 14" id="KW-0237">DNA synthesis</keyword>
<dbReference type="InterPro" id="IPR024434">
    <property type="entry name" value="TSCPD_dom"/>
</dbReference>
<dbReference type="GO" id="GO:0004748">
    <property type="term" value="F:ribonucleoside-diphosphate reductase activity, thioredoxin disulfide as acceptor"/>
    <property type="evidence" value="ECO:0007669"/>
    <property type="project" value="UniProtKB-EC"/>
</dbReference>
<dbReference type="SUPFAM" id="SSF51998">
    <property type="entry name" value="PFL-like glycyl radical enzymes"/>
    <property type="match status" value="1"/>
</dbReference>
<feature type="domain" description="Ribonucleotide reductase large subunit C-terminal" evidence="16">
    <location>
        <begin position="400"/>
        <end position="524"/>
    </location>
</feature>
<dbReference type="InterPro" id="IPR050862">
    <property type="entry name" value="RdRp_reductase_class-2"/>
</dbReference>
<evidence type="ECO:0000256" key="13">
    <source>
        <dbReference type="ARBA" id="ARBA00047754"/>
    </source>
</evidence>
<dbReference type="PANTHER" id="PTHR43371:SF1">
    <property type="entry name" value="RIBONUCLEOSIDE-DIPHOSPHATE REDUCTASE"/>
    <property type="match status" value="1"/>
</dbReference>
<feature type="domain" description="TSCPD" evidence="17">
    <location>
        <begin position="555"/>
        <end position="660"/>
    </location>
</feature>
<dbReference type="GO" id="GO:0009263">
    <property type="term" value="P:deoxyribonucleotide biosynthetic process"/>
    <property type="evidence" value="ECO:0007669"/>
    <property type="project" value="UniProtKB-KW"/>
</dbReference>
<evidence type="ECO:0000256" key="7">
    <source>
        <dbReference type="ARBA" id="ARBA00022741"/>
    </source>
</evidence>
<dbReference type="Pfam" id="PF12637">
    <property type="entry name" value="TSCPD"/>
    <property type="match status" value="1"/>
</dbReference>
<comment type="cofactor">
    <cofactor evidence="1 14">
        <name>adenosylcob(III)alamin</name>
        <dbReference type="ChEBI" id="CHEBI:18408"/>
    </cofactor>
</comment>
<keyword evidence="9" id="KW-0215">Deoxyribonucleotide synthesis</keyword>
<dbReference type="GO" id="GO:0071897">
    <property type="term" value="P:DNA biosynthetic process"/>
    <property type="evidence" value="ECO:0007669"/>
    <property type="project" value="UniProtKB-KW"/>
</dbReference>
<feature type="domain" description="Ribonucleotide reductase large subunit C-terminal" evidence="16">
    <location>
        <begin position="77"/>
        <end position="396"/>
    </location>
</feature>
<dbReference type="Gene3D" id="3.20.70.20">
    <property type="match status" value="1"/>
</dbReference>